<reference evidence="3 4" key="1">
    <citation type="submission" date="2018-05" db="EMBL/GenBank/DDBJ databases">
        <title>Paenibacillus flagellatus sp. nov., isolated from selenium mineral soil.</title>
        <authorList>
            <person name="Dai X."/>
        </authorList>
    </citation>
    <scope>NUCLEOTIDE SEQUENCE [LARGE SCALE GENOMIC DNA]</scope>
    <source>
        <strain evidence="3 4">DXL2</strain>
    </source>
</reference>
<dbReference type="PANTHER" id="PTHR12526:SF630">
    <property type="entry name" value="GLYCOSYLTRANSFERASE"/>
    <property type="match status" value="1"/>
</dbReference>
<evidence type="ECO:0008006" key="5">
    <source>
        <dbReference type="Google" id="ProtNLM"/>
    </source>
</evidence>
<dbReference type="InterPro" id="IPR001296">
    <property type="entry name" value="Glyco_trans_1"/>
</dbReference>
<dbReference type="SUPFAM" id="SSF53756">
    <property type="entry name" value="UDP-Glycosyltransferase/glycogen phosphorylase"/>
    <property type="match status" value="1"/>
</dbReference>
<name>A0A2V5KC73_9BACL</name>
<dbReference type="Proteomes" id="UP000247476">
    <property type="component" value="Unassembled WGS sequence"/>
</dbReference>
<dbReference type="Pfam" id="PF00534">
    <property type="entry name" value="Glycos_transf_1"/>
    <property type="match status" value="1"/>
</dbReference>
<dbReference type="EMBL" id="QJVJ01000001">
    <property type="protein sequence ID" value="PYI57199.1"/>
    <property type="molecule type" value="Genomic_DNA"/>
</dbReference>
<sequence>MRNRKAEQVLVTARRSVHKHMRKKILFVLPSLEGGGAQRVLLMLSKYFDNSKYEISLAVVHFEGSYKSQVPDNVQIYDLGVKRVRQMIIPFLKLVRRLRPDTIFSTLGYLNIALVMLRPFLSRAKLVVREGSIVSESIKRSKYSFAWPFLYKTLYKKADLIICQSRYMLEDLGHHFLIPQEKMRQIYNPIDFDTIHLQADSSDNPYQTNGKIGTNVLAIGRLNPEKGFHRLIQSLPELLKVKPDAMLWILGVGPLEQELRSLSESLGVGERVVFKGFENNPYRWLKHADLFVLPSYYEGLPNVLLEAIAVECPVLVVNHPGGTKEIMEITGMAGRIVERLEWRADWFSKPDPGSLQKLKDHFEVKKIVQQYSSVM</sequence>
<comment type="caution">
    <text evidence="3">The sequence shown here is derived from an EMBL/GenBank/DDBJ whole genome shotgun (WGS) entry which is preliminary data.</text>
</comment>
<evidence type="ECO:0000313" key="3">
    <source>
        <dbReference type="EMBL" id="PYI57199.1"/>
    </source>
</evidence>
<proteinExistence type="predicted"/>
<evidence type="ECO:0000259" key="1">
    <source>
        <dbReference type="Pfam" id="PF00534"/>
    </source>
</evidence>
<dbReference type="AlphaFoldDB" id="A0A2V5KC73"/>
<dbReference type="Pfam" id="PF13439">
    <property type="entry name" value="Glyco_transf_4"/>
    <property type="match status" value="1"/>
</dbReference>
<keyword evidence="4" id="KW-1185">Reference proteome</keyword>
<dbReference type="GO" id="GO:0016757">
    <property type="term" value="F:glycosyltransferase activity"/>
    <property type="evidence" value="ECO:0007669"/>
    <property type="project" value="InterPro"/>
</dbReference>
<protein>
    <recommendedName>
        <fullName evidence="5">Glycosyltransferase</fullName>
    </recommendedName>
</protein>
<gene>
    <name evidence="3" type="ORF">DLM86_01795</name>
</gene>
<dbReference type="Gene3D" id="3.40.50.2000">
    <property type="entry name" value="Glycogen Phosphorylase B"/>
    <property type="match status" value="2"/>
</dbReference>
<feature type="domain" description="Glycosyltransferase subfamily 4-like N-terminal" evidence="2">
    <location>
        <begin position="35"/>
        <end position="193"/>
    </location>
</feature>
<evidence type="ECO:0000259" key="2">
    <source>
        <dbReference type="Pfam" id="PF13439"/>
    </source>
</evidence>
<dbReference type="CDD" id="cd03811">
    <property type="entry name" value="GT4_GT28_WabH-like"/>
    <property type="match status" value="1"/>
</dbReference>
<accession>A0A2V5KC73</accession>
<dbReference type="InterPro" id="IPR028098">
    <property type="entry name" value="Glyco_trans_4-like_N"/>
</dbReference>
<feature type="domain" description="Glycosyl transferase family 1" evidence="1">
    <location>
        <begin position="216"/>
        <end position="328"/>
    </location>
</feature>
<dbReference type="PANTHER" id="PTHR12526">
    <property type="entry name" value="GLYCOSYLTRANSFERASE"/>
    <property type="match status" value="1"/>
</dbReference>
<organism evidence="3 4">
    <name type="scientific">Paenibacillus flagellatus</name>
    <dbReference type="NCBI Taxonomy" id="2211139"/>
    <lineage>
        <taxon>Bacteria</taxon>
        <taxon>Bacillati</taxon>
        <taxon>Bacillota</taxon>
        <taxon>Bacilli</taxon>
        <taxon>Bacillales</taxon>
        <taxon>Paenibacillaceae</taxon>
        <taxon>Paenibacillus</taxon>
    </lineage>
</organism>
<evidence type="ECO:0000313" key="4">
    <source>
        <dbReference type="Proteomes" id="UP000247476"/>
    </source>
</evidence>